<dbReference type="AlphaFoldDB" id="A0A6B8KIQ2"/>
<organism evidence="2 3">
    <name type="scientific">Methylocystis heyeri</name>
    <dbReference type="NCBI Taxonomy" id="391905"/>
    <lineage>
        <taxon>Bacteria</taxon>
        <taxon>Pseudomonadati</taxon>
        <taxon>Pseudomonadota</taxon>
        <taxon>Alphaproteobacteria</taxon>
        <taxon>Hyphomicrobiales</taxon>
        <taxon>Methylocystaceae</taxon>
        <taxon>Methylocystis</taxon>
    </lineage>
</organism>
<keyword evidence="3" id="KW-1185">Reference proteome</keyword>
<accession>A0A6B8KIQ2</accession>
<dbReference type="EMBL" id="CP046053">
    <property type="protein sequence ID" value="QGM48266.1"/>
    <property type="molecule type" value="Genomic_DNA"/>
</dbReference>
<dbReference type="KEGG" id="mhey:H2LOC_020995"/>
<geneLocation type="plasmid" evidence="2">
    <name>unnamed1</name>
</geneLocation>
<feature type="region of interest" description="Disordered" evidence="1">
    <location>
        <begin position="1"/>
        <end position="21"/>
    </location>
</feature>
<dbReference type="Proteomes" id="UP000309061">
    <property type="component" value="Plasmid unnamed1"/>
</dbReference>
<evidence type="ECO:0000313" key="3">
    <source>
        <dbReference type="Proteomes" id="UP000309061"/>
    </source>
</evidence>
<proteinExistence type="predicted"/>
<gene>
    <name evidence="2" type="ORF">H2LOC_020995</name>
</gene>
<name>A0A6B8KIQ2_9HYPH</name>
<dbReference type="OrthoDB" id="10010831at2"/>
<sequence length="70" mass="7728">MKRPWRRIPPSPANDPSMAATAQKMRAEGLKIELQDGKEDNGRTHRCVAVRPGMSVFGTAEAPFCVLKGY</sequence>
<protein>
    <submittedName>
        <fullName evidence="2">Uncharacterized protein</fullName>
    </submittedName>
</protein>
<dbReference type="RefSeq" id="WP_136498206.1">
    <property type="nucleotide sequence ID" value="NZ_CP046053.1"/>
</dbReference>
<reference evidence="2 3" key="1">
    <citation type="submission" date="2019-11" db="EMBL/GenBank/DDBJ databases">
        <title>The genome sequence of Methylocystis heyeri.</title>
        <authorList>
            <person name="Oshkin I.Y."/>
            <person name="Miroshnikov K."/>
            <person name="Dedysh S.N."/>
        </authorList>
    </citation>
    <scope>NUCLEOTIDE SEQUENCE [LARGE SCALE GENOMIC DNA]</scope>
    <source>
        <strain evidence="2 3">H2</strain>
        <plasmid evidence="2 3">unnamed1</plasmid>
    </source>
</reference>
<evidence type="ECO:0000313" key="2">
    <source>
        <dbReference type="EMBL" id="QGM48266.1"/>
    </source>
</evidence>
<evidence type="ECO:0000256" key="1">
    <source>
        <dbReference type="SAM" id="MobiDB-lite"/>
    </source>
</evidence>
<keyword evidence="2" id="KW-0614">Plasmid</keyword>